<feature type="non-terminal residue" evidence="1">
    <location>
        <position position="96"/>
    </location>
</feature>
<name>A0A382ECJ5_9ZZZZ</name>
<evidence type="ECO:0000313" key="1">
    <source>
        <dbReference type="EMBL" id="SVB48398.1"/>
    </source>
</evidence>
<dbReference type="EMBL" id="UINC01043821">
    <property type="protein sequence ID" value="SVB48398.1"/>
    <property type="molecule type" value="Genomic_DNA"/>
</dbReference>
<sequence length="96" mass="10638">MRYHLQVGLVHRDRGVELGSAEEVGVTVLVGVDRRGARPADLQLDPVHLQHVRVRGREAHRQAGGRGRFRLKRGVPVDSVEREVEGVDVLGSLAYL</sequence>
<reference evidence="1" key="1">
    <citation type="submission" date="2018-05" db="EMBL/GenBank/DDBJ databases">
        <authorList>
            <person name="Lanie J.A."/>
            <person name="Ng W.-L."/>
            <person name="Kazmierczak K.M."/>
            <person name="Andrzejewski T.M."/>
            <person name="Davidsen T.M."/>
            <person name="Wayne K.J."/>
            <person name="Tettelin H."/>
            <person name="Glass J.I."/>
            <person name="Rusch D."/>
            <person name="Podicherti R."/>
            <person name="Tsui H.-C.T."/>
            <person name="Winkler M.E."/>
        </authorList>
    </citation>
    <scope>NUCLEOTIDE SEQUENCE</scope>
</reference>
<organism evidence="1">
    <name type="scientific">marine metagenome</name>
    <dbReference type="NCBI Taxonomy" id="408172"/>
    <lineage>
        <taxon>unclassified sequences</taxon>
        <taxon>metagenomes</taxon>
        <taxon>ecological metagenomes</taxon>
    </lineage>
</organism>
<protein>
    <submittedName>
        <fullName evidence="1">Uncharacterized protein</fullName>
    </submittedName>
</protein>
<proteinExistence type="predicted"/>
<dbReference type="AlphaFoldDB" id="A0A382ECJ5"/>
<gene>
    <name evidence="1" type="ORF">METZ01_LOCUS201252</name>
</gene>
<accession>A0A382ECJ5</accession>